<dbReference type="Proteomes" id="UP000799539">
    <property type="component" value="Unassembled WGS sequence"/>
</dbReference>
<dbReference type="AlphaFoldDB" id="A0A6A6FHL6"/>
<feature type="compositionally biased region" description="Pro residues" evidence="1">
    <location>
        <begin position="109"/>
        <end position="128"/>
    </location>
</feature>
<organism evidence="3 4">
    <name type="scientific">Cercospora zeae-maydis SCOH1-5</name>
    <dbReference type="NCBI Taxonomy" id="717836"/>
    <lineage>
        <taxon>Eukaryota</taxon>
        <taxon>Fungi</taxon>
        <taxon>Dikarya</taxon>
        <taxon>Ascomycota</taxon>
        <taxon>Pezizomycotina</taxon>
        <taxon>Dothideomycetes</taxon>
        <taxon>Dothideomycetidae</taxon>
        <taxon>Mycosphaerellales</taxon>
        <taxon>Mycosphaerellaceae</taxon>
        <taxon>Cercospora</taxon>
    </lineage>
</organism>
<feature type="non-terminal residue" evidence="3">
    <location>
        <position position="1"/>
    </location>
</feature>
<feature type="non-terminal residue" evidence="3">
    <location>
        <position position="128"/>
    </location>
</feature>
<feature type="region of interest" description="Disordered" evidence="1">
    <location>
        <begin position="97"/>
        <end position="128"/>
    </location>
</feature>
<sequence length="128" mass="14472">LEEEAAKNKPTPDSLKAPIRFKDAVGRKFSFPWAICKTWKGMETLIKQAFLHVDVIGDHVHQGHYDLTGPDGEIILPQIWDSMIQPDWEVTMHLWPMEEEKKPPKEDPPGSPDPMIMVPPPPPGMGMP</sequence>
<dbReference type="EMBL" id="ML992672">
    <property type="protein sequence ID" value="KAF2212910.1"/>
    <property type="molecule type" value="Genomic_DNA"/>
</dbReference>
<accession>A0A6A6FHL6</accession>
<feature type="domain" description="Ubiquitin-like" evidence="2">
    <location>
        <begin position="16"/>
        <end position="97"/>
    </location>
</feature>
<evidence type="ECO:0000313" key="4">
    <source>
        <dbReference type="Proteomes" id="UP000799539"/>
    </source>
</evidence>
<dbReference type="OrthoDB" id="3045089at2759"/>
<reference evidence="3" key="1">
    <citation type="journal article" date="2020" name="Stud. Mycol.">
        <title>101 Dothideomycetes genomes: a test case for predicting lifestyles and emergence of pathogens.</title>
        <authorList>
            <person name="Haridas S."/>
            <person name="Albert R."/>
            <person name="Binder M."/>
            <person name="Bloem J."/>
            <person name="Labutti K."/>
            <person name="Salamov A."/>
            <person name="Andreopoulos B."/>
            <person name="Baker S."/>
            <person name="Barry K."/>
            <person name="Bills G."/>
            <person name="Bluhm B."/>
            <person name="Cannon C."/>
            <person name="Castanera R."/>
            <person name="Culley D."/>
            <person name="Daum C."/>
            <person name="Ezra D."/>
            <person name="Gonzalez J."/>
            <person name="Henrissat B."/>
            <person name="Kuo A."/>
            <person name="Liang C."/>
            <person name="Lipzen A."/>
            <person name="Lutzoni F."/>
            <person name="Magnuson J."/>
            <person name="Mondo S."/>
            <person name="Nolan M."/>
            <person name="Ohm R."/>
            <person name="Pangilinan J."/>
            <person name="Park H.-J."/>
            <person name="Ramirez L."/>
            <person name="Alfaro M."/>
            <person name="Sun H."/>
            <person name="Tritt A."/>
            <person name="Yoshinaga Y."/>
            <person name="Zwiers L.-H."/>
            <person name="Turgeon B."/>
            <person name="Goodwin S."/>
            <person name="Spatafora J."/>
            <person name="Crous P."/>
            <person name="Grigoriev I."/>
        </authorList>
    </citation>
    <scope>NUCLEOTIDE SEQUENCE</scope>
    <source>
        <strain evidence="3">SCOH1-5</strain>
    </source>
</reference>
<protein>
    <recommendedName>
        <fullName evidence="2">Ubiquitin-like domain-containing protein</fullName>
    </recommendedName>
</protein>
<evidence type="ECO:0000313" key="3">
    <source>
        <dbReference type="EMBL" id="KAF2212910.1"/>
    </source>
</evidence>
<evidence type="ECO:0000256" key="1">
    <source>
        <dbReference type="SAM" id="MobiDB-lite"/>
    </source>
</evidence>
<evidence type="ECO:0000259" key="2">
    <source>
        <dbReference type="Pfam" id="PF22893"/>
    </source>
</evidence>
<gene>
    <name evidence="3" type="ORF">CERZMDRAFT_16152</name>
</gene>
<dbReference type="Pfam" id="PF22893">
    <property type="entry name" value="ULD_2"/>
    <property type="match status" value="1"/>
</dbReference>
<dbReference type="InterPro" id="IPR054464">
    <property type="entry name" value="ULD_fung"/>
</dbReference>
<name>A0A6A6FHL6_9PEZI</name>
<keyword evidence="4" id="KW-1185">Reference proteome</keyword>
<proteinExistence type="predicted"/>
<feature type="compositionally biased region" description="Basic and acidic residues" evidence="1">
    <location>
        <begin position="97"/>
        <end position="108"/>
    </location>
</feature>